<dbReference type="Pfam" id="PF00296">
    <property type="entry name" value="Bac_luciferase"/>
    <property type="match status" value="1"/>
</dbReference>
<gene>
    <name evidence="3" type="ORF">UFOPK2310_01538</name>
</gene>
<dbReference type="SUPFAM" id="SSF51679">
    <property type="entry name" value="Bacterial luciferase-like"/>
    <property type="match status" value="1"/>
</dbReference>
<protein>
    <submittedName>
        <fullName evidence="3">Unannotated protein</fullName>
    </submittedName>
</protein>
<dbReference type="InterPro" id="IPR050564">
    <property type="entry name" value="F420-G6PD/mer"/>
</dbReference>
<proteinExistence type="predicted"/>
<organism evidence="3">
    <name type="scientific">freshwater metagenome</name>
    <dbReference type="NCBI Taxonomy" id="449393"/>
    <lineage>
        <taxon>unclassified sequences</taxon>
        <taxon>metagenomes</taxon>
        <taxon>ecological metagenomes</taxon>
    </lineage>
</organism>
<dbReference type="InterPro" id="IPR011251">
    <property type="entry name" value="Luciferase-like_dom"/>
</dbReference>
<name>A0A6J6NJU2_9ZZZZ</name>
<dbReference type="EMBL" id="CAEZWW010000246">
    <property type="protein sequence ID" value="CAB4686446.1"/>
    <property type="molecule type" value="Genomic_DNA"/>
</dbReference>
<accession>A0A6J6NJU2</accession>
<sequence>MRFGISFASHLKALEVLPEAEKLGYDVAWFYDTPAVNSDPFVVMALATQVTKTMELGLGVAIPHLRMPHVLATAIGTLNVLAPKRILLGFGTGFTGALSIGTKPTPWAVLVDHLEVTRAWMAGEQVGMTVKGVKRPVRHLHPDRGYINITDVVPIYVSAVGPKGVEVAGNLADGLWTLSVDRRPDPELLGAVIAEARALATPRGVSMPSVLLTAVAVQGADEPIDSDRLRSFIGPWVTTYFHSMHAFFAEDGPATRDTWKQSSQLAAEGISLALEEAAQAYFKEIIMNLPQEAPWITQHTGHSTFVRPEEEKFITGDLINLLGMVGPAEQLIEEIHQLELAGLSEIVWQVVPGHEAEVIRFGKEVIAPYRALYG</sequence>
<evidence type="ECO:0000313" key="3">
    <source>
        <dbReference type="EMBL" id="CAB4686446.1"/>
    </source>
</evidence>
<dbReference type="Gene3D" id="3.20.20.30">
    <property type="entry name" value="Luciferase-like domain"/>
    <property type="match status" value="1"/>
</dbReference>
<dbReference type="InterPro" id="IPR036661">
    <property type="entry name" value="Luciferase-like_sf"/>
</dbReference>
<dbReference type="AlphaFoldDB" id="A0A6J6NJU2"/>
<evidence type="ECO:0000256" key="1">
    <source>
        <dbReference type="ARBA" id="ARBA00023002"/>
    </source>
</evidence>
<dbReference type="PANTHER" id="PTHR43244">
    <property type="match status" value="1"/>
</dbReference>
<dbReference type="GO" id="GO:0016705">
    <property type="term" value="F:oxidoreductase activity, acting on paired donors, with incorporation or reduction of molecular oxygen"/>
    <property type="evidence" value="ECO:0007669"/>
    <property type="project" value="InterPro"/>
</dbReference>
<keyword evidence="1" id="KW-0560">Oxidoreductase</keyword>
<feature type="domain" description="Luciferase-like" evidence="2">
    <location>
        <begin position="13"/>
        <end position="344"/>
    </location>
</feature>
<reference evidence="3" key="1">
    <citation type="submission" date="2020-05" db="EMBL/GenBank/DDBJ databases">
        <authorList>
            <person name="Chiriac C."/>
            <person name="Salcher M."/>
            <person name="Ghai R."/>
            <person name="Kavagutti S V."/>
        </authorList>
    </citation>
    <scope>NUCLEOTIDE SEQUENCE</scope>
</reference>
<evidence type="ECO:0000259" key="2">
    <source>
        <dbReference type="Pfam" id="PF00296"/>
    </source>
</evidence>
<dbReference type="PANTHER" id="PTHR43244:SF1">
    <property type="entry name" value="5,10-METHYLENETETRAHYDROMETHANOPTERIN REDUCTASE"/>
    <property type="match status" value="1"/>
</dbReference>